<dbReference type="EMBL" id="NEDP02001654">
    <property type="protein sequence ID" value="OWF52770.1"/>
    <property type="molecule type" value="Genomic_DNA"/>
</dbReference>
<dbReference type="Gene3D" id="4.10.640.10">
    <property type="entry name" value="Ribosomal protein S18"/>
    <property type="match status" value="1"/>
</dbReference>
<dbReference type="PANTHER" id="PTHR13479:SF40">
    <property type="entry name" value="SMALL RIBOSOMAL SUBUNIT PROTEIN BS18M"/>
    <property type="match status" value="1"/>
</dbReference>
<evidence type="ECO:0000256" key="1">
    <source>
        <dbReference type="ARBA" id="ARBA00005589"/>
    </source>
</evidence>
<dbReference type="GO" id="GO:0070181">
    <property type="term" value="F:small ribosomal subunit rRNA binding"/>
    <property type="evidence" value="ECO:0007669"/>
    <property type="project" value="TreeGrafter"/>
</dbReference>
<dbReference type="InterPro" id="IPR001648">
    <property type="entry name" value="Ribosomal_bS18"/>
</dbReference>
<evidence type="ECO:0000313" key="4">
    <source>
        <dbReference type="EMBL" id="OWF52770.1"/>
    </source>
</evidence>
<gene>
    <name evidence="4" type="ORF">KP79_PYT17556</name>
</gene>
<evidence type="ECO:0000256" key="3">
    <source>
        <dbReference type="ARBA" id="ARBA00023274"/>
    </source>
</evidence>
<name>A0A210QVK1_MIZYE</name>
<dbReference type="OrthoDB" id="10066799at2759"/>
<accession>A0A210QVK1</accession>
<comment type="caution">
    <text evidence="4">The sequence shown here is derived from an EMBL/GenBank/DDBJ whole genome shotgun (WGS) entry which is preliminary data.</text>
</comment>
<proteinExistence type="inferred from homology"/>
<dbReference type="STRING" id="6573.A0A210QVK1"/>
<evidence type="ECO:0000313" key="5">
    <source>
        <dbReference type="Proteomes" id="UP000242188"/>
    </source>
</evidence>
<dbReference type="Pfam" id="PF01084">
    <property type="entry name" value="Ribosomal_S18"/>
    <property type="match status" value="1"/>
</dbReference>
<protein>
    <submittedName>
        <fullName evidence="4">28S ribosomal protein S18c, mitochondrial</fullName>
    </submittedName>
</protein>
<organism evidence="4 5">
    <name type="scientific">Mizuhopecten yessoensis</name>
    <name type="common">Japanese scallop</name>
    <name type="synonym">Patinopecten yessoensis</name>
    <dbReference type="NCBI Taxonomy" id="6573"/>
    <lineage>
        <taxon>Eukaryota</taxon>
        <taxon>Metazoa</taxon>
        <taxon>Spiralia</taxon>
        <taxon>Lophotrochozoa</taxon>
        <taxon>Mollusca</taxon>
        <taxon>Bivalvia</taxon>
        <taxon>Autobranchia</taxon>
        <taxon>Pteriomorphia</taxon>
        <taxon>Pectinida</taxon>
        <taxon>Pectinoidea</taxon>
        <taxon>Pectinidae</taxon>
        <taxon>Mizuhopecten</taxon>
    </lineage>
</organism>
<comment type="similarity">
    <text evidence="1">Belongs to the bacterial ribosomal protein bS18 family.</text>
</comment>
<keyword evidence="2 4" id="KW-0689">Ribosomal protein</keyword>
<reference evidence="4 5" key="1">
    <citation type="journal article" date="2017" name="Nat. Ecol. Evol.">
        <title>Scallop genome provides insights into evolution of bilaterian karyotype and development.</title>
        <authorList>
            <person name="Wang S."/>
            <person name="Zhang J."/>
            <person name="Jiao W."/>
            <person name="Li J."/>
            <person name="Xun X."/>
            <person name="Sun Y."/>
            <person name="Guo X."/>
            <person name="Huan P."/>
            <person name="Dong B."/>
            <person name="Zhang L."/>
            <person name="Hu X."/>
            <person name="Sun X."/>
            <person name="Wang J."/>
            <person name="Zhao C."/>
            <person name="Wang Y."/>
            <person name="Wang D."/>
            <person name="Huang X."/>
            <person name="Wang R."/>
            <person name="Lv J."/>
            <person name="Li Y."/>
            <person name="Zhang Z."/>
            <person name="Liu B."/>
            <person name="Lu W."/>
            <person name="Hui Y."/>
            <person name="Liang J."/>
            <person name="Zhou Z."/>
            <person name="Hou R."/>
            <person name="Li X."/>
            <person name="Liu Y."/>
            <person name="Li H."/>
            <person name="Ning X."/>
            <person name="Lin Y."/>
            <person name="Zhao L."/>
            <person name="Xing Q."/>
            <person name="Dou J."/>
            <person name="Li Y."/>
            <person name="Mao J."/>
            <person name="Guo H."/>
            <person name="Dou H."/>
            <person name="Li T."/>
            <person name="Mu C."/>
            <person name="Jiang W."/>
            <person name="Fu Q."/>
            <person name="Fu X."/>
            <person name="Miao Y."/>
            <person name="Liu J."/>
            <person name="Yu Q."/>
            <person name="Li R."/>
            <person name="Liao H."/>
            <person name="Li X."/>
            <person name="Kong Y."/>
            <person name="Jiang Z."/>
            <person name="Chourrout D."/>
            <person name="Li R."/>
            <person name="Bao Z."/>
        </authorList>
    </citation>
    <scope>NUCLEOTIDE SEQUENCE [LARGE SCALE GENOMIC DNA]</scope>
    <source>
        <strain evidence="4 5">PY_sf001</strain>
    </source>
</reference>
<dbReference type="GO" id="GO:0005763">
    <property type="term" value="C:mitochondrial small ribosomal subunit"/>
    <property type="evidence" value="ECO:0007669"/>
    <property type="project" value="TreeGrafter"/>
</dbReference>
<sequence length="220" mass="25214">MALHAWGRLLSAAKRICHQAVYAESHISALRTTSYTCYQPIILRKYCDSVDGSETAPESNAEELGVTQKVADERGQGPVLPYNLSNRRFNRRKAIFSSNNVEKLLKQMEEQQSFEYNSPVKIKADPYKPENRKCLLCKTSVPVDYKNVRLLSQFVSPYTGRIFGRHQTGLCVYMQGKVSTAVIRAQHAGFMPRLHKDRAFTHDPQLYDIFAKQRKQDLKK</sequence>
<dbReference type="GO" id="GO:0032543">
    <property type="term" value="P:mitochondrial translation"/>
    <property type="evidence" value="ECO:0007669"/>
    <property type="project" value="TreeGrafter"/>
</dbReference>
<evidence type="ECO:0000256" key="2">
    <source>
        <dbReference type="ARBA" id="ARBA00022980"/>
    </source>
</evidence>
<dbReference type="SUPFAM" id="SSF46911">
    <property type="entry name" value="Ribosomal protein S18"/>
    <property type="match status" value="1"/>
</dbReference>
<dbReference type="AlphaFoldDB" id="A0A210QVK1"/>
<dbReference type="PANTHER" id="PTHR13479">
    <property type="entry name" value="30S RIBOSOMAL PROTEIN S18"/>
    <property type="match status" value="1"/>
</dbReference>
<dbReference type="InterPro" id="IPR036870">
    <property type="entry name" value="Ribosomal_bS18_sf"/>
</dbReference>
<keyword evidence="3" id="KW-0687">Ribonucleoprotein</keyword>
<keyword evidence="5" id="KW-1185">Reference proteome</keyword>
<dbReference type="GO" id="GO:0003735">
    <property type="term" value="F:structural constituent of ribosome"/>
    <property type="evidence" value="ECO:0007669"/>
    <property type="project" value="InterPro"/>
</dbReference>
<dbReference type="Proteomes" id="UP000242188">
    <property type="component" value="Unassembled WGS sequence"/>
</dbReference>